<dbReference type="AlphaFoldDB" id="A0A1E3AVA9"/>
<comment type="subcellular location">
    <subcellularLocation>
        <location evidence="1">Membrane</location>
        <topology evidence="1">Multi-pass membrane protein</topology>
    </subcellularLocation>
</comment>
<feature type="domain" description="Sodium/calcium exchanger membrane region" evidence="6">
    <location>
        <begin position="4"/>
        <end position="145"/>
    </location>
</feature>
<evidence type="ECO:0000313" key="8">
    <source>
        <dbReference type="EMBL" id="ODM12647.1"/>
    </source>
</evidence>
<evidence type="ECO:0000313" key="9">
    <source>
        <dbReference type="Proteomes" id="UP000094067"/>
    </source>
</evidence>
<evidence type="ECO:0000256" key="5">
    <source>
        <dbReference type="SAM" id="Phobius"/>
    </source>
</evidence>
<dbReference type="GO" id="GO:0005886">
    <property type="term" value="C:plasma membrane"/>
    <property type="evidence" value="ECO:0007669"/>
    <property type="project" value="TreeGrafter"/>
</dbReference>
<dbReference type="Pfam" id="PF01699">
    <property type="entry name" value="Na_Ca_ex"/>
    <property type="match status" value="2"/>
</dbReference>
<dbReference type="GO" id="GO:0006874">
    <property type="term" value="P:intracellular calcium ion homeostasis"/>
    <property type="evidence" value="ECO:0007669"/>
    <property type="project" value="TreeGrafter"/>
</dbReference>
<dbReference type="GO" id="GO:0005262">
    <property type="term" value="F:calcium channel activity"/>
    <property type="evidence" value="ECO:0007669"/>
    <property type="project" value="TreeGrafter"/>
</dbReference>
<evidence type="ECO:0000256" key="2">
    <source>
        <dbReference type="ARBA" id="ARBA00022692"/>
    </source>
</evidence>
<organism evidence="8 10">
    <name type="scientific">Eisenbergiella tayi</name>
    <dbReference type="NCBI Taxonomy" id="1432052"/>
    <lineage>
        <taxon>Bacteria</taxon>
        <taxon>Bacillati</taxon>
        <taxon>Bacillota</taxon>
        <taxon>Clostridia</taxon>
        <taxon>Lachnospirales</taxon>
        <taxon>Lachnospiraceae</taxon>
        <taxon>Eisenbergiella</taxon>
    </lineage>
</organism>
<dbReference type="PATRIC" id="fig|1432052.3.peg.385"/>
<dbReference type="Proteomes" id="UP000095003">
    <property type="component" value="Unassembled WGS sequence"/>
</dbReference>
<dbReference type="EMBL" id="MCGH01000002">
    <property type="protein sequence ID" value="ODM06293.1"/>
    <property type="molecule type" value="Genomic_DNA"/>
</dbReference>
<proteinExistence type="predicted"/>
<keyword evidence="4 5" id="KW-0472">Membrane</keyword>
<comment type="caution">
    <text evidence="8">The sequence shown here is derived from an EMBL/GenBank/DDBJ whole genome shotgun (WGS) entry which is preliminary data.</text>
</comment>
<accession>A0A1E3AVA9</accession>
<dbReference type="PANTHER" id="PTHR10846">
    <property type="entry name" value="SODIUM/POTASSIUM/CALCIUM EXCHANGER"/>
    <property type="match status" value="1"/>
</dbReference>
<dbReference type="Proteomes" id="UP000094067">
    <property type="component" value="Unassembled WGS sequence"/>
</dbReference>
<name>A0A1E3AVA9_9FIRM</name>
<dbReference type="RefSeq" id="WP_044963396.1">
    <property type="nucleotide sequence ID" value="NZ_BAABXS010000003.1"/>
</dbReference>
<dbReference type="Gene3D" id="1.20.1420.30">
    <property type="entry name" value="NCX, central ion-binding region"/>
    <property type="match status" value="1"/>
</dbReference>
<evidence type="ECO:0000256" key="1">
    <source>
        <dbReference type="ARBA" id="ARBA00004141"/>
    </source>
</evidence>
<keyword evidence="3 5" id="KW-1133">Transmembrane helix</keyword>
<feature type="transmembrane region" description="Helical" evidence="5">
    <location>
        <begin position="209"/>
        <end position="232"/>
    </location>
</feature>
<dbReference type="GeneID" id="93298946"/>
<evidence type="ECO:0000256" key="4">
    <source>
        <dbReference type="ARBA" id="ARBA00023136"/>
    </source>
</evidence>
<feature type="transmembrane region" description="Helical" evidence="5">
    <location>
        <begin position="175"/>
        <end position="203"/>
    </location>
</feature>
<feature type="transmembrane region" description="Helical" evidence="5">
    <location>
        <begin position="273"/>
        <end position="291"/>
    </location>
</feature>
<keyword evidence="2 5" id="KW-0812">Transmembrane</keyword>
<feature type="transmembrane region" description="Helical" evidence="5">
    <location>
        <begin position="128"/>
        <end position="144"/>
    </location>
</feature>
<dbReference type="NCBIfam" id="TIGR00367">
    <property type="entry name" value="calcium/sodium antiporter"/>
    <property type="match status" value="1"/>
</dbReference>
<evidence type="ECO:0000313" key="10">
    <source>
        <dbReference type="Proteomes" id="UP000095003"/>
    </source>
</evidence>
<feature type="domain" description="Sodium/calcium exchanger membrane region" evidence="6">
    <location>
        <begin position="175"/>
        <end position="315"/>
    </location>
</feature>
<evidence type="ECO:0000256" key="3">
    <source>
        <dbReference type="ARBA" id="ARBA00022989"/>
    </source>
</evidence>
<dbReference type="InterPro" id="IPR044880">
    <property type="entry name" value="NCX_ion-bd_dom_sf"/>
</dbReference>
<dbReference type="InterPro" id="IPR004481">
    <property type="entry name" value="K/Na/Ca-exchanger"/>
</dbReference>
<evidence type="ECO:0000313" key="7">
    <source>
        <dbReference type="EMBL" id="ODM06293.1"/>
    </source>
</evidence>
<protein>
    <submittedName>
        <fullName evidence="8">Inner membrane protein YrbG</fullName>
    </submittedName>
</protein>
<dbReference type="GO" id="GO:0008273">
    <property type="term" value="F:calcium, potassium:sodium antiporter activity"/>
    <property type="evidence" value="ECO:0007669"/>
    <property type="project" value="TreeGrafter"/>
</dbReference>
<feature type="transmembrane region" description="Helical" evidence="5">
    <location>
        <begin position="102"/>
        <end position="122"/>
    </location>
</feature>
<feature type="transmembrane region" description="Helical" evidence="5">
    <location>
        <begin position="239"/>
        <end position="261"/>
    </location>
</feature>
<dbReference type="InterPro" id="IPR004837">
    <property type="entry name" value="NaCa_Exmemb"/>
</dbReference>
<dbReference type="EMBL" id="MCGI01000001">
    <property type="protein sequence ID" value="ODM12647.1"/>
    <property type="molecule type" value="Genomic_DNA"/>
</dbReference>
<dbReference type="PANTHER" id="PTHR10846:SF8">
    <property type="entry name" value="INNER MEMBRANE PROTEIN YRBG"/>
    <property type="match status" value="1"/>
</dbReference>
<sequence>MISVILLFILGLFLICFGGDKLVDSSVALAKKIGIPQIVVGATIVSIGTTLPEILVSTTAAFDGSAAISAGNAFGSIICNTALIAGFGQLIRPAKKVEFTSLAWRCLFFFATILALTAYGWFTGSFDRVSGIVLLCLFVLYAWLNMARAKSEEEVTVESEESLEELKKISLPRNLMMLAFCAVLLFLGANLLVDNGIIIAGYLGVPERVIAVTAIALGTSLPELVTTIMSLVKGCENVGLGNIIGANILNLLLVIGIPATITGMKLETQTVRVDAPLGALLMGILILPILFRKKGSRVQGAVLLGCYALYCAFNFF</sequence>
<reference evidence="9 10" key="1">
    <citation type="submission" date="2016-07" db="EMBL/GenBank/DDBJ databases">
        <title>Characterization of isolates of Eisenbergiella tayi derived from blood cultures, using whole genome sequencing.</title>
        <authorList>
            <person name="Burdz T."/>
            <person name="Wiebe D."/>
            <person name="Huynh C."/>
            <person name="Bernard K."/>
        </authorList>
    </citation>
    <scope>NUCLEOTIDE SEQUENCE [LARGE SCALE GENOMIC DNA]</scope>
    <source>
        <strain evidence="7 9">NML 110608</strain>
        <strain evidence="8 10">NML 120489</strain>
    </source>
</reference>
<feature type="transmembrane region" description="Helical" evidence="5">
    <location>
        <begin position="66"/>
        <end position="90"/>
    </location>
</feature>
<evidence type="ECO:0000259" key="6">
    <source>
        <dbReference type="Pfam" id="PF01699"/>
    </source>
</evidence>
<gene>
    <name evidence="8" type="primary">yrbG</name>
    <name evidence="8" type="ORF">BEH84_00361</name>
    <name evidence="7" type="ORF">BEI61_02183</name>
</gene>